<dbReference type="EMBL" id="CAJJDN010000030">
    <property type="protein sequence ID" value="CAD8073074.1"/>
    <property type="molecule type" value="Genomic_DNA"/>
</dbReference>
<evidence type="ECO:0000256" key="1">
    <source>
        <dbReference type="SAM" id="MobiDB-lite"/>
    </source>
</evidence>
<accession>A0A8S1MCM9</accession>
<organism evidence="3 4">
    <name type="scientific">Paramecium sonneborni</name>
    <dbReference type="NCBI Taxonomy" id="65129"/>
    <lineage>
        <taxon>Eukaryota</taxon>
        <taxon>Sar</taxon>
        <taxon>Alveolata</taxon>
        <taxon>Ciliophora</taxon>
        <taxon>Intramacronucleata</taxon>
        <taxon>Oligohymenophorea</taxon>
        <taxon>Peniculida</taxon>
        <taxon>Parameciidae</taxon>
        <taxon>Paramecium</taxon>
    </lineage>
</organism>
<evidence type="ECO:0000313" key="3">
    <source>
        <dbReference type="EMBL" id="CAD8073074.1"/>
    </source>
</evidence>
<evidence type="ECO:0000313" key="4">
    <source>
        <dbReference type="Proteomes" id="UP000692954"/>
    </source>
</evidence>
<reference evidence="3" key="1">
    <citation type="submission" date="2021-01" db="EMBL/GenBank/DDBJ databases">
        <authorList>
            <consortium name="Genoscope - CEA"/>
            <person name="William W."/>
        </authorList>
    </citation>
    <scope>NUCLEOTIDE SEQUENCE</scope>
</reference>
<keyword evidence="2" id="KW-1133">Transmembrane helix</keyword>
<keyword evidence="4" id="KW-1185">Reference proteome</keyword>
<sequence>MFWIIKYSLLFLIICGITLIRDRELAENELEYYKQMNYGLWTILIPFLTLLLPIFSQKRRNKDEQPISENQNGKKEELEQSDISQNKNQDHKIIKKEEFVQTEFGTDYNYEMLTQDNNKGEINERGQDQIYTDFNQNILTDNFEENEKQQIENSQDLLFQQKSEQMIIDDKQNHDLALNNLSDISHNNIRSCNDTERESINLTTNSKIFHTYSNSYQLKDLNQSQEQNQEKLFKISKILEIIDAVPIIVLKKYEEFVTNNRRERRNLIYKDLDSFTDLDAQSYIKLLKNLFRFHDNLIRKGQKYYILKNKMDYKHFIKSFNKYLLDPLASNEILSHQRFALQQLKFSLQNNQVLLQYQVLEIYQILINLMTNPNEILNKVFSQFNNQSESLYLNSILQYYLEDYIFYYKKVEDEDFQRYLKIYHNCNEIINMQYSLDEKMNQYIFQKQRLLNSN</sequence>
<keyword evidence="2" id="KW-0472">Membrane</keyword>
<feature type="region of interest" description="Disordered" evidence="1">
    <location>
        <begin position="62"/>
        <end position="88"/>
    </location>
</feature>
<dbReference type="AlphaFoldDB" id="A0A8S1MCM9"/>
<evidence type="ECO:0000256" key="2">
    <source>
        <dbReference type="SAM" id="Phobius"/>
    </source>
</evidence>
<gene>
    <name evidence="3" type="ORF">PSON_ATCC_30995.1.T0300112</name>
</gene>
<keyword evidence="2" id="KW-0812">Transmembrane</keyword>
<protein>
    <recommendedName>
        <fullName evidence="5">Transmembrane protein</fullName>
    </recommendedName>
</protein>
<feature type="transmembrane region" description="Helical" evidence="2">
    <location>
        <begin position="38"/>
        <end position="55"/>
    </location>
</feature>
<dbReference type="OrthoDB" id="292643at2759"/>
<dbReference type="Proteomes" id="UP000692954">
    <property type="component" value="Unassembled WGS sequence"/>
</dbReference>
<evidence type="ECO:0008006" key="5">
    <source>
        <dbReference type="Google" id="ProtNLM"/>
    </source>
</evidence>
<name>A0A8S1MCM9_9CILI</name>
<proteinExistence type="predicted"/>
<comment type="caution">
    <text evidence="3">The sequence shown here is derived from an EMBL/GenBank/DDBJ whole genome shotgun (WGS) entry which is preliminary data.</text>
</comment>